<dbReference type="PANTHER" id="PTHR31157">
    <property type="entry name" value="SCP DOMAIN-CONTAINING PROTEIN"/>
    <property type="match status" value="1"/>
</dbReference>
<evidence type="ECO:0000313" key="3">
    <source>
        <dbReference type="EMBL" id="OGY43253.1"/>
    </source>
</evidence>
<feature type="transmembrane region" description="Helical" evidence="1">
    <location>
        <begin position="337"/>
        <end position="356"/>
    </location>
</feature>
<organism evidence="3 4">
    <name type="scientific">Candidatus Buchananbacteria bacterium RIFCSPHIGHO2_01_FULL_39_8</name>
    <dbReference type="NCBI Taxonomy" id="1797533"/>
    <lineage>
        <taxon>Bacteria</taxon>
        <taxon>Candidatus Buchananiibacteriota</taxon>
    </lineage>
</organism>
<dbReference type="Pfam" id="PF00188">
    <property type="entry name" value="CAP"/>
    <property type="match status" value="1"/>
</dbReference>
<feature type="transmembrane region" description="Helical" evidence="1">
    <location>
        <begin position="365"/>
        <end position="387"/>
    </location>
</feature>
<dbReference type="PANTHER" id="PTHR31157:SF1">
    <property type="entry name" value="SCP DOMAIN-CONTAINING PROTEIN"/>
    <property type="match status" value="1"/>
</dbReference>
<feature type="domain" description="SCP" evidence="2">
    <location>
        <begin position="132"/>
        <end position="241"/>
    </location>
</feature>
<name>A0A1G1XT66_9BACT</name>
<keyword evidence="1" id="KW-0472">Membrane</keyword>
<evidence type="ECO:0000256" key="1">
    <source>
        <dbReference type="SAM" id="Phobius"/>
    </source>
</evidence>
<proteinExistence type="predicted"/>
<accession>A0A1G1XT66</accession>
<dbReference type="SUPFAM" id="SSF55797">
    <property type="entry name" value="PR-1-like"/>
    <property type="match status" value="1"/>
</dbReference>
<dbReference type="Gene3D" id="3.40.33.10">
    <property type="entry name" value="CAP"/>
    <property type="match status" value="1"/>
</dbReference>
<feature type="transmembrane region" description="Helical" evidence="1">
    <location>
        <begin position="95"/>
        <end position="117"/>
    </location>
</feature>
<comment type="caution">
    <text evidence="3">The sequence shown here is derived from an EMBL/GenBank/DDBJ whole genome shotgun (WGS) entry which is preliminary data.</text>
</comment>
<dbReference type="AlphaFoldDB" id="A0A1G1XT66"/>
<gene>
    <name evidence="3" type="ORF">A2731_04180</name>
</gene>
<feature type="transmembrane region" description="Helical" evidence="1">
    <location>
        <begin position="16"/>
        <end position="36"/>
    </location>
</feature>
<dbReference type="InterPro" id="IPR014044">
    <property type="entry name" value="CAP_dom"/>
</dbReference>
<dbReference type="STRING" id="1797533.A2731_04180"/>
<protein>
    <recommendedName>
        <fullName evidence="2">SCP domain-containing protein</fullName>
    </recommendedName>
</protein>
<dbReference type="EMBL" id="MHIC01000052">
    <property type="protein sequence ID" value="OGY43253.1"/>
    <property type="molecule type" value="Genomic_DNA"/>
</dbReference>
<evidence type="ECO:0000313" key="4">
    <source>
        <dbReference type="Proteomes" id="UP000176241"/>
    </source>
</evidence>
<dbReference type="InterPro" id="IPR035940">
    <property type="entry name" value="CAP_sf"/>
</dbReference>
<sequence>MFGKAKKAAKEKARKIKILGIFIFIFNTLAFLFVALHPKKWQKLIKGQKKEIKELSSGKEDFKRFYRDSWQLTKDFFIPYEGNDHKPKSLRPKSLVTYVLIAVIIKITVTGFLFFTYPDPAQLAAIVADRMVNLVNDARAEADVDLLSVNSELITAAAQKGTDMLDRQYFSHDTPDGKKPWQWIDRADYDYVYAGENLAIDFTSAEVVQAAFMKSPSHRRNILNPKYKEIGIAVLNGEMNGRQTILLVEFFGTQRKDVSTLATTQQPTTEVTQPPAVQVPVPLPEEPKVAGEQTLEQPTQEIGLPTPEPPTEGIIVVSTNQQSSKALVDLVIEYSNIFFIAFLIFILISLLLNIFIKIRVQHSSLILQTIAVAALITAMILVKFHFVEQVDPHILIL</sequence>
<evidence type="ECO:0000259" key="2">
    <source>
        <dbReference type="Pfam" id="PF00188"/>
    </source>
</evidence>
<keyword evidence="1" id="KW-0812">Transmembrane</keyword>
<dbReference type="Proteomes" id="UP000176241">
    <property type="component" value="Unassembled WGS sequence"/>
</dbReference>
<dbReference type="CDD" id="cd05379">
    <property type="entry name" value="CAP_bacterial"/>
    <property type="match status" value="1"/>
</dbReference>
<reference evidence="3 4" key="1">
    <citation type="journal article" date="2016" name="Nat. Commun.">
        <title>Thousands of microbial genomes shed light on interconnected biogeochemical processes in an aquifer system.</title>
        <authorList>
            <person name="Anantharaman K."/>
            <person name="Brown C.T."/>
            <person name="Hug L.A."/>
            <person name="Sharon I."/>
            <person name="Castelle C.J."/>
            <person name="Probst A.J."/>
            <person name="Thomas B.C."/>
            <person name="Singh A."/>
            <person name="Wilkins M.J."/>
            <person name="Karaoz U."/>
            <person name="Brodie E.L."/>
            <person name="Williams K.H."/>
            <person name="Hubbard S.S."/>
            <person name="Banfield J.F."/>
        </authorList>
    </citation>
    <scope>NUCLEOTIDE SEQUENCE [LARGE SCALE GENOMIC DNA]</scope>
</reference>
<keyword evidence="1" id="KW-1133">Transmembrane helix</keyword>